<proteinExistence type="predicted"/>
<dbReference type="Proteomes" id="UP001417504">
    <property type="component" value="Unassembled WGS sequence"/>
</dbReference>
<organism evidence="2 3">
    <name type="scientific">Stephania japonica</name>
    <dbReference type="NCBI Taxonomy" id="461633"/>
    <lineage>
        <taxon>Eukaryota</taxon>
        <taxon>Viridiplantae</taxon>
        <taxon>Streptophyta</taxon>
        <taxon>Embryophyta</taxon>
        <taxon>Tracheophyta</taxon>
        <taxon>Spermatophyta</taxon>
        <taxon>Magnoliopsida</taxon>
        <taxon>Ranunculales</taxon>
        <taxon>Menispermaceae</taxon>
        <taxon>Menispermoideae</taxon>
        <taxon>Cissampelideae</taxon>
        <taxon>Stephania</taxon>
    </lineage>
</organism>
<evidence type="ECO:0000313" key="3">
    <source>
        <dbReference type="Proteomes" id="UP001417504"/>
    </source>
</evidence>
<feature type="compositionally biased region" description="Basic and acidic residues" evidence="1">
    <location>
        <begin position="121"/>
        <end position="132"/>
    </location>
</feature>
<protein>
    <submittedName>
        <fullName evidence="2">Uncharacterized protein</fullName>
    </submittedName>
</protein>
<sequence length="132" mass="14409">MLCAFFSKGSCAFVDVMVAARMLDRVGDIANSQKKKNLSCLLLVTASASLIWKCKALNSSKTIIFLLVATAPPISSMNSSFTFKEFECQQIDSIRAAKSAIERLHKGDFDQFPSLSSSSKRFGEKQQVEGSA</sequence>
<gene>
    <name evidence="2" type="ORF">Sjap_004850</name>
</gene>
<keyword evidence="3" id="KW-1185">Reference proteome</keyword>
<evidence type="ECO:0000313" key="2">
    <source>
        <dbReference type="EMBL" id="KAK9144947.1"/>
    </source>
</evidence>
<accession>A0AAP0K589</accession>
<name>A0AAP0K589_9MAGN</name>
<feature type="region of interest" description="Disordered" evidence="1">
    <location>
        <begin position="112"/>
        <end position="132"/>
    </location>
</feature>
<dbReference type="EMBL" id="JBBNAE010000002">
    <property type="protein sequence ID" value="KAK9144947.1"/>
    <property type="molecule type" value="Genomic_DNA"/>
</dbReference>
<dbReference type="AlphaFoldDB" id="A0AAP0K589"/>
<comment type="caution">
    <text evidence="2">The sequence shown here is derived from an EMBL/GenBank/DDBJ whole genome shotgun (WGS) entry which is preliminary data.</text>
</comment>
<reference evidence="2 3" key="1">
    <citation type="submission" date="2024-01" db="EMBL/GenBank/DDBJ databases">
        <title>Genome assemblies of Stephania.</title>
        <authorList>
            <person name="Yang L."/>
        </authorList>
    </citation>
    <scope>NUCLEOTIDE SEQUENCE [LARGE SCALE GENOMIC DNA]</scope>
    <source>
        <strain evidence="2">QJT</strain>
        <tissue evidence="2">Leaf</tissue>
    </source>
</reference>
<evidence type="ECO:0000256" key="1">
    <source>
        <dbReference type="SAM" id="MobiDB-lite"/>
    </source>
</evidence>